<evidence type="ECO:0000256" key="2">
    <source>
        <dbReference type="ARBA" id="ARBA00022777"/>
    </source>
</evidence>
<dbReference type="RefSeq" id="WP_179548525.1">
    <property type="nucleotide sequence ID" value="NZ_BSEW01000002.1"/>
</dbReference>
<evidence type="ECO:0000313" key="5">
    <source>
        <dbReference type="Proteomes" id="UP000549913"/>
    </source>
</evidence>
<dbReference type="SUPFAM" id="SSF53613">
    <property type="entry name" value="Ribokinase-like"/>
    <property type="match status" value="1"/>
</dbReference>
<name>A0A852SRY3_9MICO</name>
<proteinExistence type="predicted"/>
<dbReference type="EMBL" id="JACCBM010000001">
    <property type="protein sequence ID" value="NYD71617.1"/>
    <property type="molecule type" value="Genomic_DNA"/>
</dbReference>
<dbReference type="GO" id="GO:0016301">
    <property type="term" value="F:kinase activity"/>
    <property type="evidence" value="ECO:0007669"/>
    <property type="project" value="UniProtKB-KW"/>
</dbReference>
<reference evidence="4 5" key="1">
    <citation type="submission" date="2020-07" db="EMBL/GenBank/DDBJ databases">
        <title>Sequencing the genomes of 1000 actinobacteria strains.</title>
        <authorList>
            <person name="Klenk H.-P."/>
        </authorList>
    </citation>
    <scope>NUCLEOTIDE SEQUENCE [LARGE SCALE GENOMIC DNA]</scope>
    <source>
        <strain evidence="4 5">DSM 26474</strain>
    </source>
</reference>
<dbReference type="InterPro" id="IPR011611">
    <property type="entry name" value="PfkB_dom"/>
</dbReference>
<dbReference type="PANTHER" id="PTHR10584:SF167">
    <property type="entry name" value="PFKB DOMAIN PROTEIN"/>
    <property type="match status" value="1"/>
</dbReference>
<dbReference type="PROSITE" id="PS00584">
    <property type="entry name" value="PFKB_KINASES_2"/>
    <property type="match status" value="1"/>
</dbReference>
<dbReference type="AlphaFoldDB" id="A0A852SRY3"/>
<sequence length="359" mass="36482">MTDPRMPVPRVVAPLAAPRVTPLPAAPRVIAFGDVFDDVIVTPAGDIRPDTDTAATIERRSGGSAANAAAWFGHLGAEAHFFGRVGTADVDRHTSELAEAGVAAHLLADVERPTGTIVVVLQPDRTRTMLTERGANVLTGPADVDRSLLAPGAHLHLTGYSLFNDVPGAARLSAVRACAALIADATAAGMTISVNPGSAGFIADHGAATVLDASRGATVLLPNLDEGRALIASADPAAPGSSAVDPAEVATALLAHAPVVALTMGRGGVLAAVRRAHGHPLVVRVPALLVDPVDTTGAGDAFSAGFVHALLTGGPVVAEAIDEARLERAAREGVRCAAIAIQRLGARPPIAEQPERVRA</sequence>
<gene>
    <name evidence="4" type="ORF">BJ984_002775</name>
</gene>
<keyword evidence="1" id="KW-0808">Transferase</keyword>
<dbReference type="Gene3D" id="3.40.1190.20">
    <property type="match status" value="1"/>
</dbReference>
<feature type="domain" description="Carbohydrate kinase PfkB" evidence="3">
    <location>
        <begin position="28"/>
        <end position="349"/>
    </location>
</feature>
<evidence type="ECO:0000313" key="4">
    <source>
        <dbReference type="EMBL" id="NYD71617.1"/>
    </source>
</evidence>
<keyword evidence="5" id="KW-1185">Reference proteome</keyword>
<protein>
    <submittedName>
        <fullName evidence="4">Sugar/nucleoside kinase (Ribokinase family)</fullName>
    </submittedName>
</protein>
<keyword evidence="2 4" id="KW-0418">Kinase</keyword>
<dbReference type="InterPro" id="IPR029056">
    <property type="entry name" value="Ribokinase-like"/>
</dbReference>
<evidence type="ECO:0000259" key="3">
    <source>
        <dbReference type="Pfam" id="PF00294"/>
    </source>
</evidence>
<dbReference type="Pfam" id="PF00294">
    <property type="entry name" value="PfkB"/>
    <property type="match status" value="1"/>
</dbReference>
<dbReference type="PANTHER" id="PTHR10584">
    <property type="entry name" value="SUGAR KINASE"/>
    <property type="match status" value="1"/>
</dbReference>
<accession>A0A852SRY3</accession>
<dbReference type="Proteomes" id="UP000549913">
    <property type="component" value="Unassembled WGS sequence"/>
</dbReference>
<comment type="caution">
    <text evidence="4">The sequence shown here is derived from an EMBL/GenBank/DDBJ whole genome shotgun (WGS) entry which is preliminary data.</text>
</comment>
<evidence type="ECO:0000256" key="1">
    <source>
        <dbReference type="ARBA" id="ARBA00022679"/>
    </source>
</evidence>
<organism evidence="4 5">
    <name type="scientific">Herbiconiux flava</name>
    <dbReference type="NCBI Taxonomy" id="881268"/>
    <lineage>
        <taxon>Bacteria</taxon>
        <taxon>Bacillati</taxon>
        <taxon>Actinomycetota</taxon>
        <taxon>Actinomycetes</taxon>
        <taxon>Micrococcales</taxon>
        <taxon>Microbacteriaceae</taxon>
        <taxon>Herbiconiux</taxon>
    </lineage>
</organism>
<dbReference type="InterPro" id="IPR002173">
    <property type="entry name" value="Carboh/pur_kinase_PfkB_CS"/>
</dbReference>